<dbReference type="Pfam" id="PF13541">
    <property type="entry name" value="ChlI"/>
    <property type="match status" value="1"/>
</dbReference>
<dbReference type="InterPro" id="IPR020568">
    <property type="entry name" value="Ribosomal_Su5_D2-typ_SF"/>
</dbReference>
<evidence type="ECO:0000313" key="6">
    <source>
        <dbReference type="Proteomes" id="UP000602284"/>
    </source>
</evidence>
<dbReference type="InterPro" id="IPR000523">
    <property type="entry name" value="Mg_chelatse_chII-like_cat_dom"/>
</dbReference>
<comment type="caution">
    <text evidence="5">The sequence shown here is derived from an EMBL/GenBank/DDBJ whole genome shotgun (WGS) entry which is preliminary data.</text>
</comment>
<dbReference type="EMBL" id="JAEQNB010000007">
    <property type="protein sequence ID" value="MBL0388885.1"/>
    <property type="molecule type" value="Genomic_DNA"/>
</dbReference>
<dbReference type="SMART" id="SM00382">
    <property type="entry name" value="AAA"/>
    <property type="match status" value="1"/>
</dbReference>
<dbReference type="PANTHER" id="PTHR32039">
    <property type="entry name" value="MAGNESIUM-CHELATASE SUBUNIT CHLI"/>
    <property type="match status" value="1"/>
</dbReference>
<comment type="similarity">
    <text evidence="1">Belongs to the Mg-chelatase subunits D/I family. ComM subfamily.</text>
</comment>
<evidence type="ECO:0000313" key="5">
    <source>
        <dbReference type="EMBL" id="MBL0388885.1"/>
    </source>
</evidence>
<dbReference type="Pfam" id="PF01078">
    <property type="entry name" value="Mg_chelatase"/>
    <property type="match status" value="1"/>
</dbReference>
<dbReference type="InterPro" id="IPR001208">
    <property type="entry name" value="MCM_dom"/>
</dbReference>
<evidence type="ECO:0000256" key="1">
    <source>
        <dbReference type="ARBA" id="ARBA00006354"/>
    </source>
</evidence>
<dbReference type="InterPro" id="IPR014721">
    <property type="entry name" value="Ribsml_uS5_D2-typ_fold_subgr"/>
</dbReference>
<dbReference type="NCBIfam" id="TIGR00368">
    <property type="entry name" value="YifB family Mg chelatase-like AAA ATPase"/>
    <property type="match status" value="1"/>
</dbReference>
<protein>
    <submittedName>
        <fullName evidence="5">YifB family Mg chelatase-like AAA ATPase</fullName>
    </submittedName>
</protein>
<proteinExistence type="inferred from homology"/>
<dbReference type="Pfam" id="PF13335">
    <property type="entry name" value="Mg_chelatase_C"/>
    <property type="match status" value="1"/>
</dbReference>
<dbReference type="Gene3D" id="3.40.50.300">
    <property type="entry name" value="P-loop containing nucleotide triphosphate hydrolases"/>
    <property type="match status" value="1"/>
</dbReference>
<dbReference type="SUPFAM" id="SSF52540">
    <property type="entry name" value="P-loop containing nucleoside triphosphate hydrolases"/>
    <property type="match status" value="1"/>
</dbReference>
<gene>
    <name evidence="5" type="ORF">JJB07_20015</name>
</gene>
<sequence length="511" mass="54945">MYAQVNTLALYGLQGVLVQVEIDLAQGLPGFEIVGLPDNSVREAKDRVRAAMRNCGLEFPQKRITANLAPAHLRKEGSGFDLGLALGILLAAELVPANALSGVALVGELALDGSIRPVRGMLSLALGAREHKLHTLVVSSACAPEAALVSGLKVIGVDSLGDVFRWLTGRLELLPTAVHPASEETASAGGEDFSEIKGQPHVKRAFEISAAGNHNILLIGPPGSGKTMLAKRMPTILPALTSRESLDVTQVHSVAGLLAEEIGLLRTRPFRTPHHTISTGGLIGGGTIPRPGEVSLAHGGVLFLDELPEFRKSVLEVLRQPMEDAQVTISRTQATYTFPSRFLLVAAMNPCPCGFYGSDYKPCTCTPPMIARYQNKISGPLLDRIDLHVEVPRVTYSDIVNTALEESSSEILTRVIRARDVQAARFPDRTSPYNAAMSPTDTRLYCDMSVDARTLLQKAFDRLGLSARAYERVLKVARTIADLAGSVGVEEAHVAEAVQYRTLDRHPNPLS</sequence>
<feature type="domain" description="AAA+ ATPase" evidence="4">
    <location>
        <begin position="212"/>
        <end position="395"/>
    </location>
</feature>
<evidence type="ECO:0000256" key="2">
    <source>
        <dbReference type="ARBA" id="ARBA00022741"/>
    </source>
</evidence>
<dbReference type="PANTHER" id="PTHR32039:SF7">
    <property type="entry name" value="COMPETENCE PROTEIN COMM"/>
    <property type="match status" value="1"/>
</dbReference>
<name>A0ABS1JF17_9BACL</name>
<keyword evidence="3" id="KW-0067">ATP-binding</keyword>
<keyword evidence="6" id="KW-1185">Reference proteome</keyword>
<dbReference type="Gene3D" id="3.30.230.10">
    <property type="match status" value="1"/>
</dbReference>
<dbReference type="SUPFAM" id="SSF54211">
    <property type="entry name" value="Ribosomal protein S5 domain 2-like"/>
    <property type="match status" value="1"/>
</dbReference>
<reference evidence="5 6" key="1">
    <citation type="submission" date="2021-01" db="EMBL/GenBank/DDBJ databases">
        <title>Tumebacillus sp. strain ITR2 16S ribosomal RNA gene Genome sequencing and assembly.</title>
        <authorList>
            <person name="Kang M."/>
        </authorList>
    </citation>
    <scope>NUCLEOTIDE SEQUENCE [LARGE SCALE GENOMIC DNA]</scope>
    <source>
        <strain evidence="5 6">ITR2</strain>
    </source>
</reference>
<dbReference type="InterPro" id="IPR027417">
    <property type="entry name" value="P-loop_NTPase"/>
</dbReference>
<dbReference type="PRINTS" id="PR01657">
    <property type="entry name" value="MCMFAMILY"/>
</dbReference>
<organism evidence="5 6">
    <name type="scientific">Tumebacillus amylolyticus</name>
    <dbReference type="NCBI Taxonomy" id="2801339"/>
    <lineage>
        <taxon>Bacteria</taxon>
        <taxon>Bacillati</taxon>
        <taxon>Bacillota</taxon>
        <taxon>Bacilli</taxon>
        <taxon>Bacillales</taxon>
        <taxon>Alicyclobacillaceae</taxon>
        <taxon>Tumebacillus</taxon>
    </lineage>
</organism>
<evidence type="ECO:0000259" key="4">
    <source>
        <dbReference type="SMART" id="SM00382"/>
    </source>
</evidence>
<evidence type="ECO:0000256" key="3">
    <source>
        <dbReference type="ARBA" id="ARBA00022840"/>
    </source>
</evidence>
<dbReference type="InterPro" id="IPR004482">
    <property type="entry name" value="Mg_chelat-rel"/>
</dbReference>
<keyword evidence="2" id="KW-0547">Nucleotide-binding</keyword>
<dbReference type="InterPro" id="IPR045006">
    <property type="entry name" value="CHLI-like"/>
</dbReference>
<accession>A0ABS1JF17</accession>
<dbReference type="Proteomes" id="UP000602284">
    <property type="component" value="Unassembled WGS sequence"/>
</dbReference>
<dbReference type="InterPro" id="IPR025158">
    <property type="entry name" value="Mg_chelat-rel_C"/>
</dbReference>
<dbReference type="RefSeq" id="WP_201637884.1">
    <property type="nucleotide sequence ID" value="NZ_JAEQNB010000007.1"/>
</dbReference>
<dbReference type="InterPro" id="IPR003593">
    <property type="entry name" value="AAA+_ATPase"/>
</dbReference>